<dbReference type="SUPFAM" id="SSF52540">
    <property type="entry name" value="P-loop containing nucleoside triphosphate hydrolases"/>
    <property type="match status" value="1"/>
</dbReference>
<dbReference type="GO" id="GO:0006261">
    <property type="term" value="P:DNA-templated DNA replication"/>
    <property type="evidence" value="ECO:0007669"/>
    <property type="project" value="TreeGrafter"/>
</dbReference>
<reference evidence="5" key="2">
    <citation type="journal article" date="2014" name="ISME J.">
        <title>Microbial stratification in low pH oxic and suboxic macroscopic growths along an acid mine drainage.</title>
        <authorList>
            <person name="Mendez-Garcia C."/>
            <person name="Mesa V."/>
            <person name="Sprenger R.R."/>
            <person name="Richter M."/>
            <person name="Diez M.S."/>
            <person name="Solano J."/>
            <person name="Bargiela R."/>
            <person name="Golyshina O.V."/>
            <person name="Manteca A."/>
            <person name="Ramos J.L."/>
            <person name="Gallego J.R."/>
            <person name="Llorente I."/>
            <person name="Martins Dos Santos V.A."/>
            <person name="Jensen O.N."/>
            <person name="Pelaez A.I."/>
            <person name="Sanchez J."/>
            <person name="Ferrer M."/>
        </authorList>
    </citation>
    <scope>NUCLEOTIDE SEQUENCE</scope>
</reference>
<protein>
    <submittedName>
        <fullName evidence="5">Replication factor C small subunit</fullName>
    </submittedName>
</protein>
<evidence type="ECO:0000259" key="4">
    <source>
        <dbReference type="Pfam" id="PF08542"/>
    </source>
</evidence>
<dbReference type="InterPro" id="IPR027417">
    <property type="entry name" value="P-loop_NTPase"/>
</dbReference>
<comment type="caution">
    <text evidence="5">The sequence shown here is derived from an EMBL/GenBank/DDBJ whole genome shotgun (WGS) entry which is preliminary data.</text>
</comment>
<keyword evidence="3" id="KW-0067">ATP-binding</keyword>
<feature type="non-terminal residue" evidence="5">
    <location>
        <position position="1"/>
    </location>
</feature>
<evidence type="ECO:0000256" key="3">
    <source>
        <dbReference type="ARBA" id="ARBA00022840"/>
    </source>
</evidence>
<dbReference type="Gene3D" id="1.10.8.60">
    <property type="match status" value="1"/>
</dbReference>
<dbReference type="PANTHER" id="PTHR11669">
    <property type="entry name" value="REPLICATION FACTOR C / DNA POLYMERASE III GAMMA-TAU SUBUNIT"/>
    <property type="match status" value="1"/>
</dbReference>
<dbReference type="GO" id="GO:0003677">
    <property type="term" value="F:DNA binding"/>
    <property type="evidence" value="ECO:0007669"/>
    <property type="project" value="InterPro"/>
</dbReference>
<accession>T0ZBA7</accession>
<dbReference type="EMBL" id="AUZY01008625">
    <property type="protein sequence ID" value="EQD45291.1"/>
    <property type="molecule type" value="Genomic_DNA"/>
</dbReference>
<gene>
    <name evidence="5" type="ORF">B1B_13112</name>
</gene>
<dbReference type="PANTHER" id="PTHR11669:SF20">
    <property type="entry name" value="REPLICATION FACTOR C SUBUNIT 4"/>
    <property type="match status" value="1"/>
</dbReference>
<dbReference type="GO" id="GO:0003689">
    <property type="term" value="F:DNA clamp loader activity"/>
    <property type="evidence" value="ECO:0007669"/>
    <property type="project" value="TreeGrafter"/>
</dbReference>
<dbReference type="InterPro" id="IPR013748">
    <property type="entry name" value="Rep_factorC_C"/>
</dbReference>
<dbReference type="AlphaFoldDB" id="T0ZBA7"/>
<evidence type="ECO:0000256" key="2">
    <source>
        <dbReference type="ARBA" id="ARBA00022741"/>
    </source>
</evidence>
<dbReference type="GO" id="GO:0005663">
    <property type="term" value="C:DNA replication factor C complex"/>
    <property type="evidence" value="ECO:0007669"/>
    <property type="project" value="TreeGrafter"/>
</dbReference>
<organism evidence="5">
    <name type="scientific">mine drainage metagenome</name>
    <dbReference type="NCBI Taxonomy" id="410659"/>
    <lineage>
        <taxon>unclassified sequences</taxon>
        <taxon>metagenomes</taxon>
        <taxon>ecological metagenomes</taxon>
    </lineage>
</organism>
<dbReference type="SUPFAM" id="SSF48019">
    <property type="entry name" value="post-AAA+ oligomerization domain-like"/>
    <property type="match status" value="1"/>
</dbReference>
<name>T0ZBA7_9ZZZZ</name>
<keyword evidence="2" id="KW-0547">Nucleotide-binding</keyword>
<proteinExistence type="predicted"/>
<dbReference type="GO" id="GO:0005524">
    <property type="term" value="F:ATP binding"/>
    <property type="evidence" value="ECO:0007669"/>
    <property type="project" value="UniProtKB-KW"/>
</dbReference>
<feature type="non-terminal residue" evidence="5">
    <location>
        <position position="143"/>
    </location>
</feature>
<evidence type="ECO:0000256" key="1">
    <source>
        <dbReference type="ARBA" id="ARBA00022705"/>
    </source>
</evidence>
<dbReference type="InterPro" id="IPR050238">
    <property type="entry name" value="DNA_Rep/Repair_Clamp_Loader"/>
</dbReference>
<evidence type="ECO:0000313" key="5">
    <source>
        <dbReference type="EMBL" id="EQD45291.1"/>
    </source>
</evidence>
<keyword evidence="1" id="KW-0235">DNA replication</keyword>
<dbReference type="InterPro" id="IPR008921">
    <property type="entry name" value="DNA_pol3_clamp-load_cplx_C"/>
</dbReference>
<feature type="domain" description="Replication factor C C-terminal" evidence="4">
    <location>
        <begin position="93"/>
        <end position="140"/>
    </location>
</feature>
<sequence length="143" mass="15870">RFVLSCNYSSRLIEPIQSRCAVFRFRAYSSEAIRSQLERITKAEGKRVDDDAYEAIIAAAAGDMRRATNLLQLAATHADHVTRQTLQAYTAVPLRSEVEGMLGAAVKGDFLSARSQLYALFTDRGVSGEDILRALHSYLADDR</sequence>
<dbReference type="GO" id="GO:0006281">
    <property type="term" value="P:DNA repair"/>
    <property type="evidence" value="ECO:0007669"/>
    <property type="project" value="TreeGrafter"/>
</dbReference>
<dbReference type="Gene3D" id="1.20.272.10">
    <property type="match status" value="1"/>
</dbReference>
<dbReference type="Pfam" id="PF08542">
    <property type="entry name" value="Rep_fac_C"/>
    <property type="match status" value="1"/>
</dbReference>
<reference evidence="5" key="1">
    <citation type="submission" date="2013-08" db="EMBL/GenBank/DDBJ databases">
        <authorList>
            <person name="Mendez C."/>
            <person name="Richter M."/>
            <person name="Ferrer M."/>
            <person name="Sanchez J."/>
        </authorList>
    </citation>
    <scope>NUCLEOTIDE SEQUENCE</scope>
</reference>